<organism evidence="5 6">
    <name type="scientific">Diaphorina citri</name>
    <name type="common">Asian citrus psyllid</name>
    <dbReference type="NCBI Taxonomy" id="121845"/>
    <lineage>
        <taxon>Eukaryota</taxon>
        <taxon>Metazoa</taxon>
        <taxon>Ecdysozoa</taxon>
        <taxon>Arthropoda</taxon>
        <taxon>Hexapoda</taxon>
        <taxon>Insecta</taxon>
        <taxon>Pterygota</taxon>
        <taxon>Neoptera</taxon>
        <taxon>Paraneoptera</taxon>
        <taxon>Hemiptera</taxon>
        <taxon>Sternorrhyncha</taxon>
        <taxon>Psylloidea</taxon>
        <taxon>Psyllidae</taxon>
        <taxon>Diaphorininae</taxon>
        <taxon>Diaphorina</taxon>
    </lineage>
</organism>
<comment type="subcellular location">
    <subcellularLocation>
        <location evidence="1">Nucleus</location>
        <location evidence="1">Nucleolus</location>
    </subcellularLocation>
</comment>
<evidence type="ECO:0000313" key="6">
    <source>
        <dbReference type="RefSeq" id="XP_008470143.1"/>
    </source>
</evidence>
<sequence length="107" mass="12581">MLRVSSSSLKKKITNDSLSCIPVYFQIGQVIESPADFYHSRIPKKHRKKTLVDELLADAEFKNKCKKKYKTIVQEQTFKTKRVQKHMKNVNKDQKHKQKKSMRKGDS</sequence>
<dbReference type="GO" id="GO:0005730">
    <property type="term" value="C:nucleolus"/>
    <property type="evidence" value="ECO:0007669"/>
    <property type="project" value="UniProtKB-SubCell"/>
</dbReference>
<dbReference type="STRING" id="121845.A0A1S3CY36"/>
<accession>A0A1S3CY36</accession>
<feature type="region of interest" description="Disordered" evidence="3">
    <location>
        <begin position="86"/>
        <end position="107"/>
    </location>
</feature>
<proteinExistence type="predicted"/>
<reference evidence="6" key="1">
    <citation type="submission" date="2025-08" db="UniProtKB">
        <authorList>
            <consortium name="RefSeq"/>
        </authorList>
    </citation>
    <scope>IDENTIFICATION</scope>
</reference>
<dbReference type="Pfam" id="PF08698">
    <property type="entry name" value="Fcf2"/>
    <property type="match status" value="1"/>
</dbReference>
<dbReference type="AlphaFoldDB" id="A0A1S3CY36"/>
<evidence type="ECO:0000256" key="1">
    <source>
        <dbReference type="ARBA" id="ARBA00004604"/>
    </source>
</evidence>
<gene>
    <name evidence="6" type="primary">LOC103507450</name>
</gene>
<evidence type="ECO:0000259" key="4">
    <source>
        <dbReference type="Pfam" id="PF08698"/>
    </source>
</evidence>
<evidence type="ECO:0000256" key="3">
    <source>
        <dbReference type="SAM" id="MobiDB-lite"/>
    </source>
</evidence>
<dbReference type="PANTHER" id="PTHR21686">
    <property type="entry name" value="DEOXYNUCLEOTIDYLTRANSFERASE TERMINAL-INTERACTING PROTEIN 2"/>
    <property type="match status" value="1"/>
</dbReference>
<dbReference type="Proteomes" id="UP000079169">
    <property type="component" value="Unplaced"/>
</dbReference>
<dbReference type="GO" id="GO:0006396">
    <property type="term" value="P:RNA processing"/>
    <property type="evidence" value="ECO:0007669"/>
    <property type="project" value="TreeGrafter"/>
</dbReference>
<evidence type="ECO:0000313" key="5">
    <source>
        <dbReference type="Proteomes" id="UP000079169"/>
    </source>
</evidence>
<evidence type="ECO:0000256" key="2">
    <source>
        <dbReference type="ARBA" id="ARBA00023242"/>
    </source>
</evidence>
<keyword evidence="5" id="KW-1185">Reference proteome</keyword>
<dbReference type="KEGG" id="dci:103507450"/>
<keyword evidence="2" id="KW-0539">Nucleus</keyword>
<dbReference type="RefSeq" id="XP_008470143.1">
    <property type="nucleotide sequence ID" value="XM_008471921.3"/>
</dbReference>
<dbReference type="InterPro" id="IPR039883">
    <property type="entry name" value="Fcf2/DNTTIP2"/>
</dbReference>
<dbReference type="GeneID" id="103507450"/>
<dbReference type="PANTHER" id="PTHR21686:SF12">
    <property type="entry name" value="DEOXYNUCLEOTIDYLTRANSFERASE TERMINAL-INTERACTING PROTEIN 2"/>
    <property type="match status" value="1"/>
</dbReference>
<name>A0A1S3CY36_DIACI</name>
<feature type="domain" description="Fcf2 pre-rRNA processing C-terminal" evidence="4">
    <location>
        <begin position="12"/>
        <end position="68"/>
    </location>
</feature>
<protein>
    <submittedName>
        <fullName evidence="6">rRNA-processing protein fcf2-like</fullName>
    </submittedName>
</protein>
<dbReference type="GO" id="GO:0003723">
    <property type="term" value="F:RNA binding"/>
    <property type="evidence" value="ECO:0007669"/>
    <property type="project" value="TreeGrafter"/>
</dbReference>
<dbReference type="PaxDb" id="121845-A0A1S3CY36"/>
<dbReference type="InterPro" id="IPR014810">
    <property type="entry name" value="Fcf2_C"/>
</dbReference>